<evidence type="ECO:0000313" key="2">
    <source>
        <dbReference type="Proteomes" id="UP000297739"/>
    </source>
</evidence>
<evidence type="ECO:0000313" key="1">
    <source>
        <dbReference type="EMBL" id="TGE20016.1"/>
    </source>
</evidence>
<keyword evidence="2" id="KW-1185">Reference proteome</keyword>
<dbReference type="OrthoDB" id="852831at2"/>
<sequence length="127" mass="15028">MTAIRKKLEFTVSETIDLNEKTIEYFKKSNFKHIDSNPTDRKIRFERGSIASNMWTFNSLNWKSEIDIEINGQEVKANFNINAAGQIPTNKDEMLWETFIDNYQKYLRDSNFDFLTENTKTLKTTKK</sequence>
<dbReference type="Proteomes" id="UP000297739">
    <property type="component" value="Unassembled WGS sequence"/>
</dbReference>
<proteinExistence type="predicted"/>
<protein>
    <recommendedName>
        <fullName evidence="3">DUF4468 domain-containing protein</fullName>
    </recommendedName>
</protein>
<evidence type="ECO:0008006" key="3">
    <source>
        <dbReference type="Google" id="ProtNLM"/>
    </source>
</evidence>
<organism evidence="1 2">
    <name type="scientific">Hymenobacter elongatus</name>
    <dbReference type="NCBI Taxonomy" id="877208"/>
    <lineage>
        <taxon>Bacteria</taxon>
        <taxon>Pseudomonadati</taxon>
        <taxon>Bacteroidota</taxon>
        <taxon>Cytophagia</taxon>
        <taxon>Cytophagales</taxon>
        <taxon>Hymenobacteraceae</taxon>
        <taxon>Hymenobacter</taxon>
    </lineage>
</organism>
<dbReference type="RefSeq" id="WP_135495676.1">
    <property type="nucleotide sequence ID" value="NZ_SRLD01000001.1"/>
</dbReference>
<accession>A0A4Z0PRS3</accession>
<name>A0A4Z0PRS3_9BACT</name>
<gene>
    <name evidence="1" type="ORF">E5J99_00160</name>
</gene>
<reference evidence="1 2" key="1">
    <citation type="submission" date="2019-04" db="EMBL/GenBank/DDBJ databases">
        <authorList>
            <person name="Feng G."/>
            <person name="Zhang J."/>
            <person name="Zhu H."/>
        </authorList>
    </citation>
    <scope>NUCLEOTIDE SEQUENCE [LARGE SCALE GENOMIC DNA]</scope>
    <source>
        <strain evidence="1 2">JCM 17223</strain>
    </source>
</reference>
<dbReference type="AlphaFoldDB" id="A0A4Z0PRS3"/>
<dbReference type="EMBL" id="SRLD01000001">
    <property type="protein sequence ID" value="TGE20016.1"/>
    <property type="molecule type" value="Genomic_DNA"/>
</dbReference>
<comment type="caution">
    <text evidence="1">The sequence shown here is derived from an EMBL/GenBank/DDBJ whole genome shotgun (WGS) entry which is preliminary data.</text>
</comment>